<dbReference type="PROSITE" id="PS50082">
    <property type="entry name" value="WD_REPEATS_2"/>
    <property type="match status" value="2"/>
</dbReference>
<dbReference type="InterPro" id="IPR037867">
    <property type="entry name" value="Swd2/WDR82"/>
</dbReference>
<evidence type="ECO:0008006" key="10">
    <source>
        <dbReference type="Google" id="ProtNLM"/>
    </source>
</evidence>
<dbReference type="GO" id="GO:0016070">
    <property type="term" value="P:RNA metabolic process"/>
    <property type="evidence" value="ECO:0007669"/>
    <property type="project" value="UniProtKB-ARBA"/>
</dbReference>
<feature type="repeat" description="WD" evidence="6">
    <location>
        <begin position="144"/>
        <end position="179"/>
    </location>
</feature>
<protein>
    <recommendedName>
        <fullName evidence="10">WD repeat containing protein 82</fullName>
    </recommendedName>
</protein>
<evidence type="ECO:0000256" key="6">
    <source>
        <dbReference type="PROSITE-ProRule" id="PRU00221"/>
    </source>
</evidence>
<dbReference type="GeneID" id="66067167"/>
<gene>
    <name evidence="8" type="ORF">UV8b_06390</name>
</gene>
<dbReference type="GO" id="GO:0003682">
    <property type="term" value="F:chromatin binding"/>
    <property type="evidence" value="ECO:0007669"/>
    <property type="project" value="TreeGrafter"/>
</dbReference>
<sequence>MSSTPMDLDRSTGPSSLALGQSLKIQRSLDSAPPVSHLKDVISSFRPVKLLRRQDLREGRPTPHVLSIDYDDEGELLMTSASDETIQIYNVRDGRHDKSLLSKKYGVKLAKFTHTNSSIIYASTKQNNAIRYLATHDNSFIRYFEGHESNVTDIAVHPGSDTFISCSQDNTVRLWDTQSKNGQGQLFLRSPSLAAYDPSGMVFAIACPSSGSVLLYDVRNYDRAPFSTVDILEQCYKVDQQHLVKGWTKLEFSNDGKSLLVGTKGQGHFLLDAFEGNLKAYLHRPTGGTRRQAPGETPPCDNGNAATDPRNLDSSGDCCFAPDGRFIISGSRQDIFVWDSLSSIPKGKVLEPMSTLHDRRETAVVAFNPRFNFFATADQDLLFWLPDPHG</sequence>
<dbReference type="SMART" id="SM00320">
    <property type="entry name" value="WD40"/>
    <property type="match status" value="4"/>
</dbReference>
<keyword evidence="4" id="KW-0677">Repeat</keyword>
<dbReference type="InterPro" id="IPR036322">
    <property type="entry name" value="WD40_repeat_dom_sf"/>
</dbReference>
<feature type="repeat" description="WD" evidence="6">
    <location>
        <begin position="65"/>
        <end position="99"/>
    </location>
</feature>
<dbReference type="PANTHER" id="PTHR19861">
    <property type="entry name" value="WD40 REPEAT PROTEIN SWD2"/>
    <property type="match status" value="1"/>
</dbReference>
<keyword evidence="9" id="KW-1185">Reference proteome</keyword>
<dbReference type="OrthoDB" id="27537at2759"/>
<keyword evidence="5" id="KW-0539">Nucleus</keyword>
<organism evidence="8 9">
    <name type="scientific">Ustilaginoidea virens</name>
    <name type="common">Rice false smut fungus</name>
    <name type="synonym">Villosiclava virens</name>
    <dbReference type="NCBI Taxonomy" id="1159556"/>
    <lineage>
        <taxon>Eukaryota</taxon>
        <taxon>Fungi</taxon>
        <taxon>Dikarya</taxon>
        <taxon>Ascomycota</taxon>
        <taxon>Pezizomycotina</taxon>
        <taxon>Sordariomycetes</taxon>
        <taxon>Hypocreomycetidae</taxon>
        <taxon>Hypocreales</taxon>
        <taxon>Clavicipitaceae</taxon>
        <taxon>Ustilaginoidea</taxon>
    </lineage>
</organism>
<evidence type="ECO:0000313" key="9">
    <source>
        <dbReference type="Proteomes" id="UP000027002"/>
    </source>
</evidence>
<keyword evidence="3 6" id="KW-0853">WD repeat</keyword>
<dbReference type="SUPFAM" id="SSF50978">
    <property type="entry name" value="WD40 repeat-like"/>
    <property type="match status" value="1"/>
</dbReference>
<evidence type="ECO:0000256" key="4">
    <source>
        <dbReference type="ARBA" id="ARBA00022737"/>
    </source>
</evidence>
<feature type="region of interest" description="Disordered" evidence="7">
    <location>
        <begin position="286"/>
        <end position="308"/>
    </location>
</feature>
<dbReference type="InterPro" id="IPR001680">
    <property type="entry name" value="WD40_rpt"/>
</dbReference>
<dbReference type="Pfam" id="PF00400">
    <property type="entry name" value="WD40"/>
    <property type="match status" value="3"/>
</dbReference>
<evidence type="ECO:0000256" key="5">
    <source>
        <dbReference type="ARBA" id="ARBA00023242"/>
    </source>
</evidence>
<name>A0A8E5HV65_USTVR</name>
<dbReference type="PANTHER" id="PTHR19861:SF0">
    <property type="entry name" value="WD REPEAT-CONTAINING PROTEIN 82"/>
    <property type="match status" value="1"/>
</dbReference>
<dbReference type="AlphaFoldDB" id="A0A8E5HV65"/>
<dbReference type="InterPro" id="IPR015943">
    <property type="entry name" value="WD40/YVTN_repeat-like_dom_sf"/>
</dbReference>
<dbReference type="RefSeq" id="XP_042999822.1">
    <property type="nucleotide sequence ID" value="XM_043143887.1"/>
</dbReference>
<evidence type="ECO:0000256" key="3">
    <source>
        <dbReference type="ARBA" id="ARBA00022574"/>
    </source>
</evidence>
<accession>A0A8E5HV65</accession>
<evidence type="ECO:0000256" key="1">
    <source>
        <dbReference type="ARBA" id="ARBA00004123"/>
    </source>
</evidence>
<evidence type="ECO:0000313" key="8">
    <source>
        <dbReference type="EMBL" id="QUC22149.1"/>
    </source>
</evidence>
<dbReference type="PROSITE" id="PS50294">
    <property type="entry name" value="WD_REPEATS_REGION"/>
    <property type="match status" value="1"/>
</dbReference>
<comment type="subcellular location">
    <subcellularLocation>
        <location evidence="1">Nucleus</location>
    </subcellularLocation>
</comment>
<dbReference type="Gene3D" id="2.130.10.10">
    <property type="entry name" value="YVTN repeat-like/Quinoprotein amine dehydrogenase"/>
    <property type="match status" value="2"/>
</dbReference>
<dbReference type="KEGG" id="uvi:66067167"/>
<proteinExistence type="inferred from homology"/>
<comment type="similarity">
    <text evidence="2">Belongs to the WD repeat SWD2 family.</text>
</comment>
<reference evidence="8" key="1">
    <citation type="submission" date="2020-03" db="EMBL/GenBank/DDBJ databases">
        <title>A mixture of massive structural variations and highly conserved coding sequences in Ustilaginoidea virens genome.</title>
        <authorList>
            <person name="Zhang K."/>
            <person name="Zhao Z."/>
            <person name="Zhang Z."/>
            <person name="Li Y."/>
            <person name="Hsiang T."/>
            <person name="Sun W."/>
        </authorList>
    </citation>
    <scope>NUCLEOTIDE SEQUENCE</scope>
    <source>
        <strain evidence="8">UV-8b</strain>
    </source>
</reference>
<dbReference type="GO" id="GO:0048188">
    <property type="term" value="C:Set1C/COMPASS complex"/>
    <property type="evidence" value="ECO:0007669"/>
    <property type="project" value="TreeGrafter"/>
</dbReference>
<dbReference type="EMBL" id="CP072757">
    <property type="protein sequence ID" value="QUC22149.1"/>
    <property type="molecule type" value="Genomic_DNA"/>
</dbReference>
<evidence type="ECO:0000256" key="7">
    <source>
        <dbReference type="SAM" id="MobiDB-lite"/>
    </source>
</evidence>
<dbReference type="Proteomes" id="UP000027002">
    <property type="component" value="Chromosome 5"/>
</dbReference>
<evidence type="ECO:0000256" key="2">
    <source>
        <dbReference type="ARBA" id="ARBA00005616"/>
    </source>
</evidence>